<organism evidence="7 8">
    <name type="scientific">Lichenibacterium minor</name>
    <dbReference type="NCBI Taxonomy" id="2316528"/>
    <lineage>
        <taxon>Bacteria</taxon>
        <taxon>Pseudomonadati</taxon>
        <taxon>Pseudomonadota</taxon>
        <taxon>Alphaproteobacteria</taxon>
        <taxon>Hyphomicrobiales</taxon>
        <taxon>Lichenihabitantaceae</taxon>
        <taxon>Lichenibacterium</taxon>
    </lineage>
</organism>
<name>A0A4Q2U2H6_9HYPH</name>
<dbReference type="PANTHER" id="PTHR43776">
    <property type="entry name" value="TRANSPORT ATP-BINDING PROTEIN"/>
    <property type="match status" value="1"/>
</dbReference>
<dbReference type="Proteomes" id="UP000290759">
    <property type="component" value="Unassembled WGS sequence"/>
</dbReference>
<evidence type="ECO:0000256" key="2">
    <source>
        <dbReference type="ARBA" id="ARBA00005417"/>
    </source>
</evidence>
<proteinExistence type="inferred from homology"/>
<evidence type="ECO:0000256" key="5">
    <source>
        <dbReference type="ARBA" id="ARBA00022840"/>
    </source>
</evidence>
<evidence type="ECO:0000313" key="8">
    <source>
        <dbReference type="Proteomes" id="UP000290759"/>
    </source>
</evidence>
<dbReference type="SMART" id="SM00382">
    <property type="entry name" value="AAA"/>
    <property type="match status" value="1"/>
</dbReference>
<gene>
    <name evidence="7" type="ORF">D3273_21400</name>
</gene>
<keyword evidence="5 7" id="KW-0067">ATP-binding</keyword>
<dbReference type="Pfam" id="PF08352">
    <property type="entry name" value="oligo_HPY"/>
    <property type="match status" value="1"/>
</dbReference>
<comment type="similarity">
    <text evidence="2">Belongs to the ABC transporter superfamily.</text>
</comment>
<dbReference type="GO" id="GO:0005886">
    <property type="term" value="C:plasma membrane"/>
    <property type="evidence" value="ECO:0007669"/>
    <property type="project" value="UniProtKB-SubCell"/>
</dbReference>
<dbReference type="OrthoDB" id="9815712at2"/>
<dbReference type="GO" id="GO:0055085">
    <property type="term" value="P:transmembrane transport"/>
    <property type="evidence" value="ECO:0007669"/>
    <property type="project" value="UniProtKB-ARBA"/>
</dbReference>
<dbReference type="InterPro" id="IPR003593">
    <property type="entry name" value="AAA+_ATPase"/>
</dbReference>
<comment type="caution">
    <text evidence="7">The sequence shown here is derived from an EMBL/GenBank/DDBJ whole genome shotgun (WGS) entry which is preliminary data.</text>
</comment>
<dbReference type="Gene3D" id="3.40.50.300">
    <property type="entry name" value="P-loop containing nucleotide triphosphate hydrolases"/>
    <property type="match status" value="1"/>
</dbReference>
<dbReference type="RefSeq" id="WP_129228928.1">
    <property type="nucleotide sequence ID" value="NZ_QYBB01000036.1"/>
</dbReference>
<dbReference type="PROSITE" id="PS00211">
    <property type="entry name" value="ABC_TRANSPORTER_1"/>
    <property type="match status" value="1"/>
</dbReference>
<dbReference type="EMBL" id="QYBB01000036">
    <property type="protein sequence ID" value="RYC29928.1"/>
    <property type="molecule type" value="Genomic_DNA"/>
</dbReference>
<dbReference type="NCBIfam" id="TIGR01727">
    <property type="entry name" value="oligo_HPY"/>
    <property type="match status" value="1"/>
</dbReference>
<evidence type="ECO:0000313" key="7">
    <source>
        <dbReference type="EMBL" id="RYC29928.1"/>
    </source>
</evidence>
<comment type="subcellular location">
    <subcellularLocation>
        <location evidence="1">Cell inner membrane</location>
        <topology evidence="1">Peripheral membrane protein</topology>
    </subcellularLocation>
</comment>
<dbReference type="InterPro" id="IPR017871">
    <property type="entry name" value="ABC_transporter-like_CS"/>
</dbReference>
<dbReference type="PROSITE" id="PS50893">
    <property type="entry name" value="ABC_TRANSPORTER_2"/>
    <property type="match status" value="1"/>
</dbReference>
<dbReference type="GO" id="GO:0016887">
    <property type="term" value="F:ATP hydrolysis activity"/>
    <property type="evidence" value="ECO:0007669"/>
    <property type="project" value="InterPro"/>
</dbReference>
<dbReference type="CDD" id="cd03257">
    <property type="entry name" value="ABC_NikE_OppD_transporters"/>
    <property type="match status" value="1"/>
</dbReference>
<dbReference type="Pfam" id="PF00005">
    <property type="entry name" value="ABC_tran"/>
    <property type="match status" value="1"/>
</dbReference>
<keyword evidence="8" id="KW-1185">Reference proteome</keyword>
<accession>A0A4Q2U2H6</accession>
<evidence type="ECO:0000256" key="1">
    <source>
        <dbReference type="ARBA" id="ARBA00004417"/>
    </source>
</evidence>
<keyword evidence="4" id="KW-0547">Nucleotide-binding</keyword>
<evidence type="ECO:0000256" key="3">
    <source>
        <dbReference type="ARBA" id="ARBA00022448"/>
    </source>
</evidence>
<keyword evidence="3" id="KW-0813">Transport</keyword>
<dbReference type="InterPro" id="IPR003439">
    <property type="entry name" value="ABC_transporter-like_ATP-bd"/>
</dbReference>
<feature type="domain" description="ABC transporter" evidence="6">
    <location>
        <begin position="10"/>
        <end position="259"/>
    </location>
</feature>
<dbReference type="InterPro" id="IPR013563">
    <property type="entry name" value="Oligopep_ABC_C"/>
</dbReference>
<dbReference type="PANTHER" id="PTHR43776:SF7">
    <property type="entry name" value="D,D-DIPEPTIDE TRANSPORT ATP-BINDING PROTEIN DDPF-RELATED"/>
    <property type="match status" value="1"/>
</dbReference>
<dbReference type="SUPFAM" id="SSF52540">
    <property type="entry name" value="P-loop containing nucleoside triphosphate hydrolases"/>
    <property type="match status" value="1"/>
</dbReference>
<dbReference type="GO" id="GO:0015833">
    <property type="term" value="P:peptide transport"/>
    <property type="evidence" value="ECO:0007669"/>
    <property type="project" value="InterPro"/>
</dbReference>
<evidence type="ECO:0000259" key="6">
    <source>
        <dbReference type="PROSITE" id="PS50893"/>
    </source>
</evidence>
<dbReference type="FunFam" id="3.40.50.300:FF:000016">
    <property type="entry name" value="Oligopeptide ABC transporter ATP-binding component"/>
    <property type="match status" value="1"/>
</dbReference>
<sequence length="340" mass="36450">MTGADAAPLVRVENLKQHFGARGFFGRGPVVRAVEDVSLDIRRGETLGLVGESGSGKSTLGRAVLRATVPTAGRIAFDGEDITGWSAGRLRALRPRMQMIFQDPFSSLNPRMTVGDIVGAPFVIQRKGLGPAERRARVVEALATVGLPERAADRYPHEFSGGQRQRIGIARALVMEPDFLVADEPVSALDVSIQAQVVNLLMEVRRRLSLTVLFISHDLAVVGHVCDRVAVMYLGRIVEIADTRTLFADPRHPYTEALFAAVPIPDPTLRRPRVKLEGDLPSPLAAPSGCAFRGRCRHALPACAEIVPPLRAVGPGHAAACIRDDLALASPLGFPVPAGP</sequence>
<dbReference type="InterPro" id="IPR027417">
    <property type="entry name" value="P-loop_NTPase"/>
</dbReference>
<reference evidence="7 8" key="2">
    <citation type="submission" date="2019-02" db="EMBL/GenBank/DDBJ databases">
        <title>'Lichenibacterium ramalinii' gen. nov. sp. nov., 'Lichenibacterium minor' gen. nov. sp. nov.</title>
        <authorList>
            <person name="Pankratov T."/>
        </authorList>
    </citation>
    <scope>NUCLEOTIDE SEQUENCE [LARGE SCALE GENOMIC DNA]</scope>
    <source>
        <strain evidence="7 8">RmlP026</strain>
    </source>
</reference>
<protein>
    <submittedName>
        <fullName evidence="7">ABC transporter ATP-binding protein</fullName>
    </submittedName>
</protein>
<reference evidence="7 8" key="1">
    <citation type="submission" date="2018-12" db="EMBL/GenBank/DDBJ databases">
        <authorList>
            <person name="Grouzdev D.S."/>
            <person name="Krutkina M.S."/>
        </authorList>
    </citation>
    <scope>NUCLEOTIDE SEQUENCE [LARGE SCALE GENOMIC DNA]</scope>
    <source>
        <strain evidence="7 8">RmlP026</strain>
    </source>
</reference>
<evidence type="ECO:0000256" key="4">
    <source>
        <dbReference type="ARBA" id="ARBA00022741"/>
    </source>
</evidence>
<dbReference type="GO" id="GO:0005524">
    <property type="term" value="F:ATP binding"/>
    <property type="evidence" value="ECO:0007669"/>
    <property type="project" value="UniProtKB-KW"/>
</dbReference>
<dbReference type="InterPro" id="IPR050319">
    <property type="entry name" value="ABC_transp_ATP-bind"/>
</dbReference>
<dbReference type="AlphaFoldDB" id="A0A4Q2U2H6"/>